<gene>
    <name evidence="12" type="ORF">CDAUBV1_LOCUS5238</name>
</gene>
<evidence type="ECO:0000256" key="4">
    <source>
        <dbReference type="ARBA" id="ARBA00023128"/>
    </source>
</evidence>
<sequence length="506" mass="56667">MASLVRNARLFGGPLLSRLTQWNSLMLCIKNSFGTLPNAPIHLLPSSSVIRMNSPDHQGPLVISVRPSTIFTSVPLERLWEGVTGPKGSTKKRARGKRRVTRPRIDLHRGQRIGMGRGAMEWPGLNAPLLMENQIRSIKKGEFDETYFKRLEELRNKSAVKRKRLKLPPILRGWTGSRLEGQSVGPPTPDHLDFDTKVIEMKVVATMTATVGRYRRFSVLVATGNGRGLCGIGKAKSITLGAAVRRAKARAAQHVISFNLKDDRTLWHTGYVHEWHSKIFARPAKEGAGLICHRLIRTLCQLIGIKDMYAKVEGHTKNYQVIARGFLRLLNEQKTYSDLADLIGLHVVEFSMDRDMCPRILASPSPGNSTDPSKLNLLSSGSSSPVSETPVKKDEKLPILAISHPDRHRARKPWHDEHESFLDDLTEVGEEETTASHALDLVASGERDLDTLVLGGRIPLIRGKPTPFYWNNPGNLKKAAVRHRFRNHEAARREREVYAALDEINK</sequence>
<dbReference type="FunFam" id="3.30.230.10:FF:000002">
    <property type="entry name" value="30S ribosomal protein S5"/>
    <property type="match status" value="1"/>
</dbReference>
<evidence type="ECO:0000256" key="2">
    <source>
        <dbReference type="ARBA" id="ARBA00008945"/>
    </source>
</evidence>
<organism evidence="12 13">
    <name type="scientific">Calicophoron daubneyi</name>
    <name type="common">Rumen fluke</name>
    <name type="synonym">Paramphistomum daubneyi</name>
    <dbReference type="NCBI Taxonomy" id="300641"/>
    <lineage>
        <taxon>Eukaryota</taxon>
        <taxon>Metazoa</taxon>
        <taxon>Spiralia</taxon>
        <taxon>Lophotrochozoa</taxon>
        <taxon>Platyhelminthes</taxon>
        <taxon>Trematoda</taxon>
        <taxon>Digenea</taxon>
        <taxon>Plagiorchiida</taxon>
        <taxon>Pronocephalata</taxon>
        <taxon>Paramphistomoidea</taxon>
        <taxon>Paramphistomidae</taxon>
        <taxon>Calicophoron</taxon>
    </lineage>
</organism>
<dbReference type="GO" id="GO:0006412">
    <property type="term" value="P:translation"/>
    <property type="evidence" value="ECO:0007669"/>
    <property type="project" value="InterPro"/>
</dbReference>
<dbReference type="GO" id="GO:0003723">
    <property type="term" value="F:RNA binding"/>
    <property type="evidence" value="ECO:0007669"/>
    <property type="project" value="InterPro"/>
</dbReference>
<dbReference type="EMBL" id="CAXLJL010000123">
    <property type="protein sequence ID" value="CAL5132409.1"/>
    <property type="molecule type" value="Genomic_DNA"/>
</dbReference>
<reference evidence="12" key="1">
    <citation type="submission" date="2024-06" db="EMBL/GenBank/DDBJ databases">
        <authorList>
            <person name="Liu X."/>
            <person name="Lenzi L."/>
            <person name="Haldenby T S."/>
            <person name="Uol C."/>
        </authorList>
    </citation>
    <scope>NUCLEOTIDE SEQUENCE</scope>
</reference>
<dbReference type="PROSITE" id="PS50881">
    <property type="entry name" value="S5_DSRBD"/>
    <property type="match status" value="1"/>
</dbReference>
<keyword evidence="4" id="KW-0496">Mitochondrion</keyword>
<evidence type="ECO:0000259" key="11">
    <source>
        <dbReference type="PROSITE" id="PS50881"/>
    </source>
</evidence>
<evidence type="ECO:0000256" key="10">
    <source>
        <dbReference type="SAM" id="MobiDB-lite"/>
    </source>
</evidence>
<evidence type="ECO:0000256" key="6">
    <source>
        <dbReference type="ARBA" id="ARBA00039335"/>
    </source>
</evidence>
<accession>A0AAV2T8I7</accession>
<feature type="domain" description="S5 DRBM" evidence="11">
    <location>
        <begin position="194"/>
        <end position="258"/>
    </location>
</feature>
<dbReference type="GO" id="GO:0003735">
    <property type="term" value="F:structural constituent of ribosome"/>
    <property type="evidence" value="ECO:0007669"/>
    <property type="project" value="UniProtKB-UniRule"/>
</dbReference>
<evidence type="ECO:0000256" key="3">
    <source>
        <dbReference type="ARBA" id="ARBA00022980"/>
    </source>
</evidence>
<dbReference type="Gene3D" id="3.30.160.20">
    <property type="match status" value="1"/>
</dbReference>
<dbReference type="SUPFAM" id="SSF54768">
    <property type="entry name" value="dsRNA-binding domain-like"/>
    <property type="match status" value="1"/>
</dbReference>
<dbReference type="PANTHER" id="PTHR48277">
    <property type="entry name" value="MITOCHONDRIAL RIBOSOMAL PROTEIN S5"/>
    <property type="match status" value="1"/>
</dbReference>
<evidence type="ECO:0000256" key="7">
    <source>
        <dbReference type="ARBA" id="ARBA00041606"/>
    </source>
</evidence>
<dbReference type="InterPro" id="IPR014721">
    <property type="entry name" value="Ribsml_uS5_D2-typ_fold_subgr"/>
</dbReference>
<dbReference type="GO" id="GO:0005763">
    <property type="term" value="C:mitochondrial small ribosomal subunit"/>
    <property type="evidence" value="ECO:0007669"/>
    <property type="project" value="UniProtKB-ARBA"/>
</dbReference>
<keyword evidence="3 8" id="KW-0689">Ribosomal protein</keyword>
<dbReference type="FunFam" id="3.30.160.20:FF:000022">
    <property type="entry name" value="28S ribosomal protein S5, mitochondrial"/>
    <property type="match status" value="1"/>
</dbReference>
<feature type="compositionally biased region" description="Low complexity" evidence="10">
    <location>
        <begin position="373"/>
        <end position="387"/>
    </location>
</feature>
<dbReference type="InterPro" id="IPR013810">
    <property type="entry name" value="Ribosomal_uS5_N"/>
</dbReference>
<dbReference type="AlphaFoldDB" id="A0AAV2T8I7"/>
<comment type="caution">
    <text evidence="12">The sequence shown here is derived from an EMBL/GenBank/DDBJ whole genome shotgun (WGS) entry which is preliminary data.</text>
</comment>
<dbReference type="Proteomes" id="UP001497525">
    <property type="component" value="Unassembled WGS sequence"/>
</dbReference>
<dbReference type="InterPro" id="IPR048584">
    <property type="entry name" value="Ribosomal_uS5m_N"/>
</dbReference>
<evidence type="ECO:0000313" key="13">
    <source>
        <dbReference type="Proteomes" id="UP001497525"/>
    </source>
</evidence>
<protein>
    <recommendedName>
        <fullName evidence="6">Small ribosomal subunit protein uS5m</fullName>
    </recommendedName>
    <alternativeName>
        <fullName evidence="7">28S ribosomal protein S5, mitochondrial</fullName>
    </alternativeName>
</protein>
<dbReference type="Gene3D" id="3.30.230.10">
    <property type="match status" value="1"/>
</dbReference>
<dbReference type="GO" id="GO:0005743">
    <property type="term" value="C:mitochondrial inner membrane"/>
    <property type="evidence" value="ECO:0007669"/>
    <property type="project" value="UniProtKB-ARBA"/>
</dbReference>
<evidence type="ECO:0000256" key="8">
    <source>
        <dbReference type="PROSITE-ProRule" id="PRU00268"/>
    </source>
</evidence>
<comment type="subcellular location">
    <subcellularLocation>
        <location evidence="1">Mitochondrion</location>
    </subcellularLocation>
</comment>
<name>A0AAV2T8I7_CALDB</name>
<evidence type="ECO:0000256" key="5">
    <source>
        <dbReference type="ARBA" id="ARBA00023274"/>
    </source>
</evidence>
<evidence type="ECO:0000256" key="1">
    <source>
        <dbReference type="ARBA" id="ARBA00004173"/>
    </source>
</evidence>
<dbReference type="InterPro" id="IPR005324">
    <property type="entry name" value="Ribosomal_uS5_C"/>
</dbReference>
<feature type="region of interest" description="Disordered" evidence="10">
    <location>
        <begin position="361"/>
        <end position="392"/>
    </location>
</feature>
<dbReference type="InterPro" id="IPR020568">
    <property type="entry name" value="Ribosomal_Su5_D2-typ_SF"/>
</dbReference>
<dbReference type="Pfam" id="PF21251">
    <property type="entry name" value="Ribosomal_uS5m_N"/>
    <property type="match status" value="1"/>
</dbReference>
<dbReference type="PANTHER" id="PTHR48277:SF1">
    <property type="entry name" value="MITOCHONDRIAL RIBOSOMAL PROTEIN S5"/>
    <property type="match status" value="1"/>
</dbReference>
<dbReference type="InterPro" id="IPR000851">
    <property type="entry name" value="Ribosomal_uS5"/>
</dbReference>
<dbReference type="Pfam" id="PF03719">
    <property type="entry name" value="Ribosomal_S5_C"/>
    <property type="match status" value="1"/>
</dbReference>
<dbReference type="SUPFAM" id="SSF54211">
    <property type="entry name" value="Ribosomal protein S5 domain 2-like"/>
    <property type="match status" value="1"/>
</dbReference>
<proteinExistence type="inferred from homology"/>
<dbReference type="Pfam" id="PF00333">
    <property type="entry name" value="Ribosomal_S5"/>
    <property type="match status" value="1"/>
</dbReference>
<keyword evidence="5 8" id="KW-0687">Ribonucleoprotein</keyword>
<evidence type="ECO:0000256" key="9">
    <source>
        <dbReference type="RuleBase" id="RU003823"/>
    </source>
</evidence>
<comment type="similarity">
    <text evidence="2 9">Belongs to the universal ribosomal protein uS5 family.</text>
</comment>
<evidence type="ECO:0000313" key="12">
    <source>
        <dbReference type="EMBL" id="CAL5132409.1"/>
    </source>
</evidence>